<evidence type="ECO:0000313" key="1">
    <source>
        <dbReference type="EMBL" id="CDW44141.1"/>
    </source>
</evidence>
<dbReference type="EMBL" id="HACA01026780">
    <property type="protein sequence ID" value="CDW44141.1"/>
    <property type="molecule type" value="Transcribed_RNA"/>
</dbReference>
<protein>
    <submittedName>
        <fullName evidence="1">Uncharacterized protein</fullName>
    </submittedName>
</protein>
<proteinExistence type="predicted"/>
<name>A0A0K2V2F0_LEPSM</name>
<dbReference type="AlphaFoldDB" id="A0A0K2V2F0"/>
<feature type="non-terminal residue" evidence="1">
    <location>
        <position position="1"/>
    </location>
</feature>
<organism evidence="1">
    <name type="scientific">Lepeophtheirus salmonis</name>
    <name type="common">Salmon louse</name>
    <name type="synonym">Caligus salmonis</name>
    <dbReference type="NCBI Taxonomy" id="72036"/>
    <lineage>
        <taxon>Eukaryota</taxon>
        <taxon>Metazoa</taxon>
        <taxon>Ecdysozoa</taxon>
        <taxon>Arthropoda</taxon>
        <taxon>Crustacea</taxon>
        <taxon>Multicrustacea</taxon>
        <taxon>Hexanauplia</taxon>
        <taxon>Copepoda</taxon>
        <taxon>Siphonostomatoida</taxon>
        <taxon>Caligidae</taxon>
        <taxon>Lepeophtheirus</taxon>
    </lineage>
</organism>
<sequence>GVQQLSKIPLMTYLIYHYNNLNENSLFKTRFYREQVLGKHKNRDPFIHHFYDFSR</sequence>
<reference evidence="1" key="1">
    <citation type="submission" date="2014-05" db="EMBL/GenBank/DDBJ databases">
        <authorList>
            <person name="Chronopoulou M."/>
        </authorList>
    </citation>
    <scope>NUCLEOTIDE SEQUENCE</scope>
    <source>
        <tissue evidence="1">Whole organism</tissue>
    </source>
</reference>
<accession>A0A0K2V2F0</accession>